<organism evidence="4">
    <name type="scientific">marine sediment metagenome</name>
    <dbReference type="NCBI Taxonomy" id="412755"/>
    <lineage>
        <taxon>unclassified sequences</taxon>
        <taxon>metagenomes</taxon>
        <taxon>ecological metagenomes</taxon>
    </lineage>
</organism>
<dbReference type="InterPro" id="IPR036196">
    <property type="entry name" value="Ptyr_pPase_sf"/>
</dbReference>
<evidence type="ECO:0000256" key="2">
    <source>
        <dbReference type="ARBA" id="ARBA00022801"/>
    </source>
</evidence>
<dbReference type="Gene3D" id="3.40.50.2300">
    <property type="match status" value="1"/>
</dbReference>
<dbReference type="EMBL" id="BART01015175">
    <property type="protein sequence ID" value="GAG81095.1"/>
    <property type="molecule type" value="Genomic_DNA"/>
</dbReference>
<proteinExistence type="inferred from homology"/>
<feature type="domain" description="Phosphotyrosine protein phosphatase I" evidence="3">
    <location>
        <begin position="2"/>
        <end position="86"/>
    </location>
</feature>
<accession>X1AES6</accession>
<comment type="caution">
    <text evidence="4">The sequence shown here is derived from an EMBL/GenBank/DDBJ whole genome shotgun (WGS) entry which is preliminary data.</text>
</comment>
<gene>
    <name evidence="4" type="ORF">S01H4_29545</name>
</gene>
<keyword evidence="2" id="KW-0378">Hydrolase</keyword>
<comment type="similarity">
    <text evidence="1">Belongs to the low molecular weight phosphotyrosine protein phosphatase family.</text>
</comment>
<name>X1AES6_9ZZZZ</name>
<evidence type="ECO:0000313" key="4">
    <source>
        <dbReference type="EMBL" id="GAG81095.1"/>
    </source>
</evidence>
<dbReference type="GO" id="GO:0004725">
    <property type="term" value="F:protein tyrosine phosphatase activity"/>
    <property type="evidence" value="ECO:0007669"/>
    <property type="project" value="InterPro"/>
</dbReference>
<dbReference type="SUPFAM" id="SSF52788">
    <property type="entry name" value="Phosphotyrosine protein phosphatases I"/>
    <property type="match status" value="1"/>
</dbReference>
<dbReference type="InterPro" id="IPR023485">
    <property type="entry name" value="Ptyr_pPase"/>
</dbReference>
<feature type="non-terminal residue" evidence="4">
    <location>
        <position position="87"/>
    </location>
</feature>
<dbReference type="PRINTS" id="PR00719">
    <property type="entry name" value="LMWPTPASE"/>
</dbReference>
<dbReference type="Pfam" id="PF01451">
    <property type="entry name" value="LMWPc"/>
    <property type="match status" value="1"/>
</dbReference>
<dbReference type="InterPro" id="IPR017867">
    <property type="entry name" value="Tyr_phospatase_low_mol_wt"/>
</dbReference>
<evidence type="ECO:0000259" key="3">
    <source>
        <dbReference type="Pfam" id="PF01451"/>
    </source>
</evidence>
<sequence>MLFLCYGNTCRSPAAEYLAKNLAENKYKKDLFDVEFVSAGLINAFGYAQPETVKFAKSRGINMSNFIPQLIDYYLLELNDLILTMEQ</sequence>
<evidence type="ECO:0000256" key="1">
    <source>
        <dbReference type="ARBA" id="ARBA00011063"/>
    </source>
</evidence>
<dbReference type="AlphaFoldDB" id="X1AES6"/>
<protein>
    <recommendedName>
        <fullName evidence="3">Phosphotyrosine protein phosphatase I domain-containing protein</fullName>
    </recommendedName>
</protein>
<reference evidence="4" key="1">
    <citation type="journal article" date="2014" name="Front. Microbiol.">
        <title>High frequency of phylogenetically diverse reductive dehalogenase-homologous genes in deep subseafloor sedimentary metagenomes.</title>
        <authorList>
            <person name="Kawai M."/>
            <person name="Futagami T."/>
            <person name="Toyoda A."/>
            <person name="Takaki Y."/>
            <person name="Nishi S."/>
            <person name="Hori S."/>
            <person name="Arai W."/>
            <person name="Tsubouchi T."/>
            <person name="Morono Y."/>
            <person name="Uchiyama I."/>
            <person name="Ito T."/>
            <person name="Fujiyama A."/>
            <person name="Inagaki F."/>
            <person name="Takami H."/>
        </authorList>
    </citation>
    <scope>NUCLEOTIDE SEQUENCE</scope>
    <source>
        <strain evidence="4">Expedition CK06-06</strain>
    </source>
</reference>